<dbReference type="RefSeq" id="WP_344215042.1">
    <property type="nucleotide sequence ID" value="NZ_BAAAOS010000020.1"/>
</dbReference>
<evidence type="ECO:0000313" key="1">
    <source>
        <dbReference type="EMBL" id="GAA1578424.1"/>
    </source>
</evidence>
<dbReference type="SUPFAM" id="SSF55961">
    <property type="entry name" value="Bet v1-like"/>
    <property type="match status" value="1"/>
</dbReference>
<sequence length="148" mass="16569">MSENERLIHASVEDVFAVLTDGWSYASWVVGASRIRDVEAGWPQPGHSIHHSVGVWPLVIDDATTVEQYEPLRFLQLKVRAWPTGEGRVEFVADDRNGECHLVMREMTSKGPATMIPEAVIDPVLRLRNTETLRRLALIAEGHSAKTD</sequence>
<name>A0ABN2DIX8_9ACTN</name>
<dbReference type="Gene3D" id="3.30.530.20">
    <property type="match status" value="1"/>
</dbReference>
<reference evidence="2" key="1">
    <citation type="journal article" date="2019" name="Int. J. Syst. Evol. Microbiol.">
        <title>The Global Catalogue of Microorganisms (GCM) 10K type strain sequencing project: providing services to taxonomists for standard genome sequencing and annotation.</title>
        <authorList>
            <consortium name="The Broad Institute Genomics Platform"/>
            <consortium name="The Broad Institute Genome Sequencing Center for Infectious Disease"/>
            <person name="Wu L."/>
            <person name="Ma J."/>
        </authorList>
    </citation>
    <scope>NUCLEOTIDE SEQUENCE [LARGE SCALE GENOMIC DNA]</scope>
    <source>
        <strain evidence="2">JCM 14969</strain>
    </source>
</reference>
<dbReference type="EMBL" id="BAAAOS010000020">
    <property type="protein sequence ID" value="GAA1578424.1"/>
    <property type="molecule type" value="Genomic_DNA"/>
</dbReference>
<evidence type="ECO:0000313" key="2">
    <source>
        <dbReference type="Proteomes" id="UP001500393"/>
    </source>
</evidence>
<dbReference type="CDD" id="cd07812">
    <property type="entry name" value="SRPBCC"/>
    <property type="match status" value="1"/>
</dbReference>
<dbReference type="Proteomes" id="UP001500393">
    <property type="component" value="Unassembled WGS sequence"/>
</dbReference>
<proteinExistence type="predicted"/>
<accession>A0ABN2DIX8</accession>
<organism evidence="1 2">
    <name type="scientific">Kribbella sancticallisti</name>
    <dbReference type="NCBI Taxonomy" id="460087"/>
    <lineage>
        <taxon>Bacteria</taxon>
        <taxon>Bacillati</taxon>
        <taxon>Actinomycetota</taxon>
        <taxon>Actinomycetes</taxon>
        <taxon>Propionibacteriales</taxon>
        <taxon>Kribbellaceae</taxon>
        <taxon>Kribbella</taxon>
    </lineage>
</organism>
<comment type="caution">
    <text evidence="1">The sequence shown here is derived from an EMBL/GenBank/DDBJ whole genome shotgun (WGS) entry which is preliminary data.</text>
</comment>
<gene>
    <name evidence="1" type="ORF">GCM10009789_34930</name>
</gene>
<keyword evidence="2" id="KW-1185">Reference proteome</keyword>
<dbReference type="InterPro" id="IPR023393">
    <property type="entry name" value="START-like_dom_sf"/>
</dbReference>
<protein>
    <submittedName>
        <fullName evidence="1">SRPBCC family protein</fullName>
    </submittedName>
</protein>